<feature type="transmembrane region" description="Helical" evidence="1">
    <location>
        <begin position="132"/>
        <end position="149"/>
    </location>
</feature>
<keyword evidence="1" id="KW-1133">Transmembrane helix</keyword>
<comment type="caution">
    <text evidence="2">The sequence shown here is derived from an EMBL/GenBank/DDBJ whole genome shotgun (WGS) entry which is preliminary data.</text>
</comment>
<name>A0ABP6W3B2_9PSEU</name>
<keyword evidence="1" id="KW-0472">Membrane</keyword>
<sequence>MIGIVLQVVALVAVSWITFSTGRQSVSLGFVDVFRQLPSDSSGLAEFYVQALAILATVLAACVSLVWTLGAYRGARSARLLSGIRSRELTRANFGRYRFGIAARAGVMLVVHLAGIIAMYGKDLSAIGPGPYLLLGGGVLIVVGAAIGPRPGPGMH</sequence>
<gene>
    <name evidence="2" type="ORF">GCM10022222_29900</name>
</gene>
<protein>
    <submittedName>
        <fullName evidence="2">Uncharacterized protein</fullName>
    </submittedName>
</protein>
<accession>A0ABP6W3B2</accession>
<proteinExistence type="predicted"/>
<keyword evidence="3" id="KW-1185">Reference proteome</keyword>
<dbReference type="RefSeq" id="WP_344859922.1">
    <property type="nucleotide sequence ID" value="NZ_BAAAZN010000005.1"/>
</dbReference>
<feature type="transmembrane region" description="Helical" evidence="1">
    <location>
        <begin position="101"/>
        <end position="120"/>
    </location>
</feature>
<evidence type="ECO:0000256" key="1">
    <source>
        <dbReference type="SAM" id="Phobius"/>
    </source>
</evidence>
<organism evidence="2 3">
    <name type="scientific">Amycolatopsis ultiminotia</name>
    <dbReference type="NCBI Taxonomy" id="543629"/>
    <lineage>
        <taxon>Bacteria</taxon>
        <taxon>Bacillati</taxon>
        <taxon>Actinomycetota</taxon>
        <taxon>Actinomycetes</taxon>
        <taxon>Pseudonocardiales</taxon>
        <taxon>Pseudonocardiaceae</taxon>
        <taxon>Amycolatopsis</taxon>
    </lineage>
</organism>
<keyword evidence="1" id="KW-0812">Transmembrane</keyword>
<feature type="transmembrane region" description="Helical" evidence="1">
    <location>
        <begin position="47"/>
        <end position="72"/>
    </location>
</feature>
<reference evidence="3" key="1">
    <citation type="journal article" date="2019" name="Int. J. Syst. Evol. Microbiol.">
        <title>The Global Catalogue of Microorganisms (GCM) 10K type strain sequencing project: providing services to taxonomists for standard genome sequencing and annotation.</title>
        <authorList>
            <consortium name="The Broad Institute Genomics Platform"/>
            <consortium name="The Broad Institute Genome Sequencing Center for Infectious Disease"/>
            <person name="Wu L."/>
            <person name="Ma J."/>
        </authorList>
    </citation>
    <scope>NUCLEOTIDE SEQUENCE [LARGE SCALE GENOMIC DNA]</scope>
    <source>
        <strain evidence="3">JCM 16898</strain>
    </source>
</reference>
<evidence type="ECO:0000313" key="2">
    <source>
        <dbReference type="EMBL" id="GAA3544232.1"/>
    </source>
</evidence>
<evidence type="ECO:0000313" key="3">
    <source>
        <dbReference type="Proteomes" id="UP001500689"/>
    </source>
</evidence>
<dbReference type="Proteomes" id="UP001500689">
    <property type="component" value="Unassembled WGS sequence"/>
</dbReference>
<dbReference type="EMBL" id="BAAAZN010000005">
    <property type="protein sequence ID" value="GAA3544232.1"/>
    <property type="molecule type" value="Genomic_DNA"/>
</dbReference>